<evidence type="ECO:0000256" key="1">
    <source>
        <dbReference type="SAM" id="MobiDB-lite"/>
    </source>
</evidence>
<organism evidence="3">
    <name type="scientific">hydrothermal vent metagenome</name>
    <dbReference type="NCBI Taxonomy" id="652676"/>
    <lineage>
        <taxon>unclassified sequences</taxon>
        <taxon>metagenomes</taxon>
        <taxon>ecological metagenomes</taxon>
    </lineage>
</organism>
<accession>A0A3B0VSR6</accession>
<evidence type="ECO:0000313" key="3">
    <source>
        <dbReference type="EMBL" id="VAW35316.1"/>
    </source>
</evidence>
<name>A0A3B0VSR6_9ZZZZ</name>
<protein>
    <submittedName>
        <fullName evidence="3">Uncharacterized protein</fullName>
    </submittedName>
</protein>
<sequence length="223" mass="25355">MDDRAGRREDIRKLMEYAVPEERLAEALDLLEIYRHDRLVLDLLHEFYSFLPEARHDWIREIRLVARRQGVLLLAAMTGAGGYLYLVSSEGLDFQGLLAEGLWDPELLDFFGFADRDDCQRLCGAAEELSIYAPMDGDRDVCPACHTVSGELHELGCPVELCPWCGGQLIHCSCRFDKLELDRLSSEQDLARFEEMLNEQGRIPYSPEQRPSFADDGSGVILD</sequence>
<dbReference type="AlphaFoldDB" id="A0A3B0VSR6"/>
<feature type="transmembrane region" description="Helical" evidence="2">
    <location>
        <begin position="70"/>
        <end position="88"/>
    </location>
</feature>
<keyword evidence="2" id="KW-0812">Transmembrane</keyword>
<keyword evidence="2" id="KW-1133">Transmembrane helix</keyword>
<feature type="region of interest" description="Disordered" evidence="1">
    <location>
        <begin position="201"/>
        <end position="223"/>
    </location>
</feature>
<gene>
    <name evidence="3" type="ORF">MNBD_DELTA04-538</name>
</gene>
<keyword evidence="2" id="KW-0472">Membrane</keyword>
<evidence type="ECO:0000256" key="2">
    <source>
        <dbReference type="SAM" id="Phobius"/>
    </source>
</evidence>
<dbReference type="EMBL" id="UOEY01000013">
    <property type="protein sequence ID" value="VAW35316.1"/>
    <property type="molecule type" value="Genomic_DNA"/>
</dbReference>
<proteinExistence type="predicted"/>
<reference evidence="3" key="1">
    <citation type="submission" date="2018-06" db="EMBL/GenBank/DDBJ databases">
        <authorList>
            <person name="Zhirakovskaya E."/>
        </authorList>
    </citation>
    <scope>NUCLEOTIDE SEQUENCE</scope>
</reference>